<dbReference type="AlphaFoldDB" id="A0A1B8R2C7"/>
<comment type="pathway">
    <text evidence="2">Aromatic compound metabolism.</text>
</comment>
<dbReference type="InterPro" id="IPR029065">
    <property type="entry name" value="Enolase_C-like"/>
</dbReference>
<protein>
    <submittedName>
        <fullName evidence="10">Muconate cycloisomerase</fullName>
    </submittedName>
</protein>
<dbReference type="InterPro" id="IPR036849">
    <property type="entry name" value="Enolase-like_C_sf"/>
</dbReference>
<sequence>MRAEIRIVSIEATILDLPTIRPHTLSMVTMNRQSMTIVRVRCSDGIEGLGEGTTIGGLAYGPESPEGMKLTIDEYIAPLLLGCDPTRVQATMDRVRKAVKGNHFAKCAVESALLDCQARRLGVPMSELLGGRRREKLPVAWTLASGDTAKDIDEAQALLDRRRHKDFKLKIGVKSIKEDIRHVAAIRKALPDMASVRVDVNMAWREREARNAIAALGDAGCVLVEQPVCGVAPLARLTRVSPIAMMADEVLVGPESALEAVTAHAADVFSIKIEQAGGLFAAAKVIAIAETAGIGVYGGTMLEGPIGTIAAAQLMAGVKDLQWGTEFFGPLLLTEEILATPLDYSDFELTVPQGPGLGIELDEDRVAFFVRGRMRKTISIAG</sequence>
<dbReference type="GO" id="GO:0030145">
    <property type="term" value="F:manganese ion binding"/>
    <property type="evidence" value="ECO:0007669"/>
    <property type="project" value="InterPro"/>
</dbReference>
<evidence type="ECO:0000256" key="2">
    <source>
        <dbReference type="ARBA" id="ARBA00005211"/>
    </source>
</evidence>
<dbReference type="SFLD" id="SFLDG01258">
    <property type="entry name" value="(chloro)muconate_cycloisomeras"/>
    <property type="match status" value="1"/>
</dbReference>
<dbReference type="Gene3D" id="3.30.390.10">
    <property type="entry name" value="Enolase-like, N-terminal domain"/>
    <property type="match status" value="1"/>
</dbReference>
<organism evidence="10">
    <name type="scientific">Rhizobium leguminosarum bv. trifolii</name>
    <dbReference type="NCBI Taxonomy" id="386"/>
    <lineage>
        <taxon>Bacteria</taxon>
        <taxon>Pseudomonadati</taxon>
        <taxon>Pseudomonadota</taxon>
        <taxon>Alphaproteobacteria</taxon>
        <taxon>Hyphomicrobiales</taxon>
        <taxon>Rhizobiaceae</taxon>
        <taxon>Rhizobium/Agrobacterium group</taxon>
        <taxon>Rhizobium</taxon>
    </lineage>
</organism>
<dbReference type="GO" id="GO:0018850">
    <property type="term" value="F:chloromuconate cycloisomerase activity"/>
    <property type="evidence" value="ECO:0007669"/>
    <property type="project" value="InterPro"/>
</dbReference>
<dbReference type="InterPro" id="IPR013370">
    <property type="entry name" value="Chloromuconate_cycloisomerase"/>
</dbReference>
<evidence type="ECO:0000256" key="5">
    <source>
        <dbReference type="ARBA" id="ARBA00022797"/>
    </source>
</evidence>
<keyword evidence="5" id="KW-0058">Aromatic hydrocarbons catabolism</keyword>
<feature type="domain" description="Mandelate racemase/muconate lactonizing enzyme C-terminal" evidence="9">
    <location>
        <begin position="149"/>
        <end position="244"/>
    </location>
</feature>
<keyword evidence="7 10" id="KW-0413">Isomerase</keyword>
<keyword evidence="6" id="KW-0464">Manganese</keyword>
<dbReference type="InterPro" id="IPR029017">
    <property type="entry name" value="Enolase-like_N"/>
</dbReference>
<evidence type="ECO:0000256" key="3">
    <source>
        <dbReference type="ARBA" id="ARBA00008031"/>
    </source>
</evidence>
<dbReference type="Pfam" id="PF02746">
    <property type="entry name" value="MR_MLE_N"/>
    <property type="match status" value="1"/>
</dbReference>
<keyword evidence="4" id="KW-0479">Metal-binding</keyword>
<dbReference type="GO" id="GO:0000287">
    <property type="term" value="F:magnesium ion binding"/>
    <property type="evidence" value="ECO:0007669"/>
    <property type="project" value="UniProtKB-ARBA"/>
</dbReference>
<dbReference type="GO" id="GO:0009063">
    <property type="term" value="P:amino acid catabolic process"/>
    <property type="evidence" value="ECO:0007669"/>
    <property type="project" value="InterPro"/>
</dbReference>
<evidence type="ECO:0000256" key="6">
    <source>
        <dbReference type="ARBA" id="ARBA00023211"/>
    </source>
</evidence>
<feature type="active site" description="Proton acceptor" evidence="8">
    <location>
        <position position="170"/>
    </location>
</feature>
<evidence type="ECO:0000256" key="1">
    <source>
        <dbReference type="ARBA" id="ARBA00001936"/>
    </source>
</evidence>
<dbReference type="SUPFAM" id="SSF51604">
    <property type="entry name" value="Enolase C-terminal domain-like"/>
    <property type="match status" value="1"/>
</dbReference>
<dbReference type="SUPFAM" id="SSF54826">
    <property type="entry name" value="Enolase N-terminal domain-like"/>
    <property type="match status" value="1"/>
</dbReference>
<reference evidence="10" key="2">
    <citation type="journal article" date="2016" name="Front. Microbiol.">
        <title>The Regulatory Protein RosR Affects Rhizobium leguminosarum bv. trifolii Protein Profiles, Cell Surface Properties, and Symbiosis with Clover.</title>
        <authorList>
            <person name="Rachwal K."/>
            <person name="Boguszewska A."/>
            <person name="Kopcinska J."/>
            <person name="Karas M."/>
            <person name="Tchorzewski M."/>
            <person name="Janczarek M."/>
        </authorList>
    </citation>
    <scope>NUCLEOTIDE SEQUENCE</scope>
    <source>
        <strain evidence="10">Rt24.2</strain>
    </source>
</reference>
<dbReference type="SFLD" id="SFLDG00180">
    <property type="entry name" value="muconate_cycloisomerase"/>
    <property type="match status" value="1"/>
</dbReference>
<feature type="active site" description="Proton donor" evidence="8">
    <location>
        <position position="326"/>
    </location>
</feature>
<reference evidence="10" key="1">
    <citation type="journal article" date="2015" name="BMC Genomics">
        <title>Transcriptome profiling of a Rhizobium leguminosarum bv. trifolii rosR mutant reveals the role of the transcriptional regulator RosR in motility, synthesis of cell-surface components, and other cellular processes.</title>
        <authorList>
            <person name="Rachwal K."/>
            <person name="Matczynska E."/>
            <person name="Janczarek M."/>
        </authorList>
    </citation>
    <scope>NUCLEOTIDE SEQUENCE</scope>
    <source>
        <strain evidence="10">Rt24.2</strain>
    </source>
</reference>
<comment type="similarity">
    <text evidence="3">Belongs to the mandelate racemase/muconate lactonizing enzyme family.</text>
</comment>
<dbReference type="InterPro" id="IPR013342">
    <property type="entry name" value="Mandelate_racemase_C"/>
</dbReference>
<evidence type="ECO:0000256" key="7">
    <source>
        <dbReference type="ARBA" id="ARBA00023235"/>
    </source>
</evidence>
<dbReference type="CDD" id="cd03318">
    <property type="entry name" value="MLE"/>
    <property type="match status" value="1"/>
</dbReference>
<dbReference type="Gene3D" id="3.20.20.120">
    <property type="entry name" value="Enolase-like C-terminal domain"/>
    <property type="match status" value="1"/>
</dbReference>
<dbReference type="InterPro" id="IPR013341">
    <property type="entry name" value="Mandelate_racemase_N_dom"/>
</dbReference>
<dbReference type="GO" id="GO:0006518">
    <property type="term" value="P:peptide metabolic process"/>
    <property type="evidence" value="ECO:0007669"/>
    <property type="project" value="UniProtKB-ARBA"/>
</dbReference>
<proteinExistence type="inferred from homology"/>
<dbReference type="SFLD" id="SFLDS00001">
    <property type="entry name" value="Enolase"/>
    <property type="match status" value="1"/>
</dbReference>
<evidence type="ECO:0000259" key="9">
    <source>
        <dbReference type="SMART" id="SM00922"/>
    </source>
</evidence>
<dbReference type="InterPro" id="IPR018110">
    <property type="entry name" value="Mandel_Rmase/mucon_lact_enz_CS"/>
</dbReference>
<evidence type="ECO:0000313" key="10">
    <source>
        <dbReference type="EMBL" id="AOO94432.1"/>
    </source>
</evidence>
<dbReference type="PANTHER" id="PTHR48073">
    <property type="entry name" value="O-SUCCINYLBENZOATE SYNTHASE-RELATED"/>
    <property type="match status" value="1"/>
</dbReference>
<dbReference type="NCBIfam" id="TIGR02534">
    <property type="entry name" value="mucon_cyclo"/>
    <property type="match status" value="1"/>
</dbReference>
<dbReference type="SMART" id="SM00922">
    <property type="entry name" value="MR_MLE"/>
    <property type="match status" value="1"/>
</dbReference>
<accession>A0A1B8R2C7</accession>
<dbReference type="PROSITE" id="PS00909">
    <property type="entry name" value="MR_MLE_2"/>
    <property type="match status" value="1"/>
</dbReference>
<dbReference type="PANTHER" id="PTHR48073:SF2">
    <property type="entry name" value="O-SUCCINYLBENZOATE SYNTHASE"/>
    <property type="match status" value="1"/>
</dbReference>
<dbReference type="EMBL" id="KX492068">
    <property type="protein sequence ID" value="AOO94432.1"/>
    <property type="molecule type" value="Genomic_DNA"/>
</dbReference>
<dbReference type="GeneID" id="61422590"/>
<name>A0A1B8R2C7_RHILT</name>
<evidence type="ECO:0000256" key="8">
    <source>
        <dbReference type="PIRSR" id="PIRSR613370-1"/>
    </source>
</evidence>
<comment type="cofactor">
    <cofactor evidence="1">
        <name>Mn(2+)</name>
        <dbReference type="ChEBI" id="CHEBI:29035"/>
    </cofactor>
</comment>
<dbReference type="RefSeq" id="WP_028734849.1">
    <property type="nucleotide sequence ID" value="NZ_MAMO01000177.1"/>
</dbReference>
<dbReference type="GO" id="GO:0018849">
    <property type="term" value="F:muconate cycloisomerase activity"/>
    <property type="evidence" value="ECO:0007669"/>
    <property type="project" value="InterPro"/>
</dbReference>
<dbReference type="Pfam" id="PF13378">
    <property type="entry name" value="MR_MLE_C"/>
    <property type="match status" value="1"/>
</dbReference>
<evidence type="ECO:0000256" key="4">
    <source>
        <dbReference type="ARBA" id="ARBA00022723"/>
    </source>
</evidence>
<dbReference type="GO" id="GO:0016854">
    <property type="term" value="F:racemase and epimerase activity"/>
    <property type="evidence" value="ECO:0007669"/>
    <property type="project" value="UniProtKB-ARBA"/>
</dbReference>